<feature type="compositionally biased region" description="Polar residues" evidence="1">
    <location>
        <begin position="418"/>
        <end position="428"/>
    </location>
</feature>
<protein>
    <submittedName>
        <fullName evidence="2">Uncharacterized protein</fullName>
    </submittedName>
</protein>
<keyword evidence="3" id="KW-1185">Reference proteome</keyword>
<feature type="region of interest" description="Disordered" evidence="1">
    <location>
        <begin position="297"/>
        <end position="341"/>
    </location>
</feature>
<accession>A0A9P4PPE7</accession>
<reference evidence="2" key="1">
    <citation type="journal article" date="2020" name="Stud. Mycol.">
        <title>101 Dothideomycetes genomes: a test case for predicting lifestyles and emergence of pathogens.</title>
        <authorList>
            <person name="Haridas S."/>
            <person name="Albert R."/>
            <person name="Binder M."/>
            <person name="Bloem J."/>
            <person name="Labutti K."/>
            <person name="Salamov A."/>
            <person name="Andreopoulos B."/>
            <person name="Baker S."/>
            <person name="Barry K."/>
            <person name="Bills G."/>
            <person name="Bluhm B."/>
            <person name="Cannon C."/>
            <person name="Castanera R."/>
            <person name="Culley D."/>
            <person name="Daum C."/>
            <person name="Ezra D."/>
            <person name="Gonzalez J."/>
            <person name="Henrissat B."/>
            <person name="Kuo A."/>
            <person name="Liang C."/>
            <person name="Lipzen A."/>
            <person name="Lutzoni F."/>
            <person name="Magnuson J."/>
            <person name="Mondo S."/>
            <person name="Nolan M."/>
            <person name="Ohm R."/>
            <person name="Pangilinan J."/>
            <person name="Park H.-J."/>
            <person name="Ramirez L."/>
            <person name="Alfaro M."/>
            <person name="Sun H."/>
            <person name="Tritt A."/>
            <person name="Yoshinaga Y."/>
            <person name="Zwiers L.-H."/>
            <person name="Turgeon B."/>
            <person name="Goodwin S."/>
            <person name="Spatafora J."/>
            <person name="Crous P."/>
            <person name="Grigoriev I."/>
        </authorList>
    </citation>
    <scope>NUCLEOTIDE SEQUENCE</scope>
    <source>
        <strain evidence="2">CBS 690.94</strain>
    </source>
</reference>
<dbReference type="EMBL" id="MU001495">
    <property type="protein sequence ID" value="KAF2448870.1"/>
    <property type="molecule type" value="Genomic_DNA"/>
</dbReference>
<evidence type="ECO:0000256" key="1">
    <source>
        <dbReference type="SAM" id="MobiDB-lite"/>
    </source>
</evidence>
<dbReference type="AlphaFoldDB" id="A0A9P4PPE7"/>
<evidence type="ECO:0000313" key="2">
    <source>
        <dbReference type="EMBL" id="KAF2448870.1"/>
    </source>
</evidence>
<feature type="region of interest" description="Disordered" evidence="1">
    <location>
        <begin position="38"/>
        <end position="88"/>
    </location>
</feature>
<gene>
    <name evidence="2" type="ORF">P171DRAFT_481910</name>
</gene>
<feature type="region of interest" description="Disordered" evidence="1">
    <location>
        <begin position="357"/>
        <end position="382"/>
    </location>
</feature>
<comment type="caution">
    <text evidence="2">The sequence shown here is derived from an EMBL/GenBank/DDBJ whole genome shotgun (WGS) entry which is preliminary data.</text>
</comment>
<feature type="compositionally biased region" description="Low complexity" evidence="1">
    <location>
        <begin position="436"/>
        <end position="449"/>
    </location>
</feature>
<proteinExistence type="predicted"/>
<name>A0A9P4PPE7_9PLEO</name>
<feature type="region of interest" description="Disordered" evidence="1">
    <location>
        <begin position="418"/>
        <end position="477"/>
    </location>
</feature>
<dbReference type="Proteomes" id="UP000799764">
    <property type="component" value="Unassembled WGS sequence"/>
</dbReference>
<organism evidence="2 3">
    <name type="scientific">Karstenula rhodostoma CBS 690.94</name>
    <dbReference type="NCBI Taxonomy" id="1392251"/>
    <lineage>
        <taxon>Eukaryota</taxon>
        <taxon>Fungi</taxon>
        <taxon>Dikarya</taxon>
        <taxon>Ascomycota</taxon>
        <taxon>Pezizomycotina</taxon>
        <taxon>Dothideomycetes</taxon>
        <taxon>Pleosporomycetidae</taxon>
        <taxon>Pleosporales</taxon>
        <taxon>Massarineae</taxon>
        <taxon>Didymosphaeriaceae</taxon>
        <taxon>Karstenula</taxon>
    </lineage>
</organism>
<evidence type="ECO:0000313" key="3">
    <source>
        <dbReference type="Proteomes" id="UP000799764"/>
    </source>
</evidence>
<sequence length="491" mass="53878">MNTRKVTTDPCLFCGTRASEPHDPVCLTRRGYDVVEVRNSIEPPRPRPRSRSRSLSRSVDAANSYASGNPYGTRGRRSRSNSFGGSRPHSFAGSRYNSFVGSRPNSFVGSNFNSFVGDSNSGPRPVPPEILGHMDDITTYWGAYTTLAEVQASPFYARIEIPVNPRHFEQWRSDVLSPPSLHHEMLPEALSKATFTLHAVLPIPMRYLTQMSSLQLEYFARSLHDDQYEERKHSLKGGTIGDDYIDRLKRTFTTLQRIRIVYEMRFDERVENSSSLQKMSDAVEDMCRAFEADLERTERGVVGGRGSSAASLPPPSPLVRTPSSGFHAHSGSMDAPLEPRTRGKGFRQLFQQDRILSSADGSNFVRTREPSSPEAPPSTPGLITMTISPGDMSALHHVVESGKLTEEALHAIQRIVGNNPSRPASLKSQIHPVGDSPSPRGSGSGSTSTEKQVGAADGKVDNRGTSSVDGASRKYRGPNGFGYAGGKIFMF</sequence>
<dbReference type="OrthoDB" id="3801253at2759"/>